<evidence type="ECO:0000256" key="5">
    <source>
        <dbReference type="ARBA" id="ARBA00023136"/>
    </source>
</evidence>
<evidence type="ECO:0000259" key="7">
    <source>
        <dbReference type="Pfam" id="PF13396"/>
    </source>
</evidence>
<evidence type="ECO:0000256" key="1">
    <source>
        <dbReference type="ARBA" id="ARBA00004651"/>
    </source>
</evidence>
<keyword evidence="5 6" id="KW-0472">Membrane</keyword>
<comment type="subcellular location">
    <subcellularLocation>
        <location evidence="1">Cell membrane</location>
        <topology evidence="1">Multi-pass membrane protein</topology>
    </subcellularLocation>
</comment>
<evidence type="ECO:0000256" key="3">
    <source>
        <dbReference type="ARBA" id="ARBA00022692"/>
    </source>
</evidence>
<evidence type="ECO:0000313" key="9">
    <source>
        <dbReference type="Proteomes" id="UP000240509"/>
    </source>
</evidence>
<dbReference type="Proteomes" id="UP000240509">
    <property type="component" value="Unassembled WGS sequence"/>
</dbReference>
<gene>
    <name evidence="8" type="ORF">C6Y45_15020</name>
</gene>
<protein>
    <submittedName>
        <fullName evidence="8">Transcriptional regulator</fullName>
    </submittedName>
</protein>
<feature type="transmembrane region" description="Helical" evidence="6">
    <location>
        <begin position="6"/>
        <end position="29"/>
    </location>
</feature>
<name>A0A2T4U2T9_9BACI</name>
<dbReference type="Pfam" id="PF13396">
    <property type="entry name" value="PLDc_N"/>
    <property type="match status" value="1"/>
</dbReference>
<dbReference type="EMBL" id="PZJJ01000036">
    <property type="protein sequence ID" value="PTL37727.1"/>
    <property type="molecule type" value="Genomic_DNA"/>
</dbReference>
<reference evidence="8 9" key="1">
    <citation type="submission" date="2018-03" db="EMBL/GenBank/DDBJ databases">
        <title>Alkalicoccus saliphilus sp. nov., isolated from a mineral pool.</title>
        <authorList>
            <person name="Zhao B."/>
        </authorList>
    </citation>
    <scope>NUCLEOTIDE SEQUENCE [LARGE SCALE GENOMIC DNA]</scope>
    <source>
        <strain evidence="8 9">6AG</strain>
    </source>
</reference>
<dbReference type="OrthoDB" id="3243324at2"/>
<keyword evidence="3 6" id="KW-0812">Transmembrane</keyword>
<keyword evidence="2" id="KW-1003">Cell membrane</keyword>
<proteinExistence type="predicted"/>
<feature type="domain" description="Cardiolipin synthase N-terminal" evidence="7">
    <location>
        <begin position="21"/>
        <end position="63"/>
    </location>
</feature>
<evidence type="ECO:0000256" key="4">
    <source>
        <dbReference type="ARBA" id="ARBA00022989"/>
    </source>
</evidence>
<evidence type="ECO:0000256" key="2">
    <source>
        <dbReference type="ARBA" id="ARBA00022475"/>
    </source>
</evidence>
<dbReference type="AlphaFoldDB" id="A0A2T4U2T9"/>
<organism evidence="8 9">
    <name type="scientific">Alkalicoccus saliphilus</name>
    <dbReference type="NCBI Taxonomy" id="200989"/>
    <lineage>
        <taxon>Bacteria</taxon>
        <taxon>Bacillati</taxon>
        <taxon>Bacillota</taxon>
        <taxon>Bacilli</taxon>
        <taxon>Bacillales</taxon>
        <taxon>Bacillaceae</taxon>
        <taxon>Alkalicoccus</taxon>
    </lineage>
</organism>
<dbReference type="GO" id="GO:0005886">
    <property type="term" value="C:plasma membrane"/>
    <property type="evidence" value="ECO:0007669"/>
    <property type="project" value="UniProtKB-SubCell"/>
</dbReference>
<evidence type="ECO:0000256" key="6">
    <source>
        <dbReference type="SAM" id="Phobius"/>
    </source>
</evidence>
<keyword evidence="4 6" id="KW-1133">Transmembrane helix</keyword>
<accession>A0A2T4U2T9</accession>
<dbReference type="RefSeq" id="WP_107586053.1">
    <property type="nucleotide sequence ID" value="NZ_PZJJ01000036.1"/>
</dbReference>
<sequence length="65" mass="7816">MEELTHINWNIFLPLMMLDMVLTLAALIACIRQDMTKERRVVWILVIVFINFFGPILYFIFGRRK</sequence>
<feature type="transmembrane region" description="Helical" evidence="6">
    <location>
        <begin position="41"/>
        <end position="61"/>
    </location>
</feature>
<comment type="caution">
    <text evidence="8">The sequence shown here is derived from an EMBL/GenBank/DDBJ whole genome shotgun (WGS) entry which is preliminary data.</text>
</comment>
<evidence type="ECO:0000313" key="8">
    <source>
        <dbReference type="EMBL" id="PTL37727.1"/>
    </source>
</evidence>
<dbReference type="InterPro" id="IPR027379">
    <property type="entry name" value="CLS_N"/>
</dbReference>
<keyword evidence="9" id="KW-1185">Reference proteome</keyword>